<evidence type="ECO:0000313" key="2">
    <source>
        <dbReference type="EnsemblPlants" id="EMT09651"/>
    </source>
</evidence>
<dbReference type="PANTHER" id="PTHR31280">
    <property type="entry name" value="PROTEIN UNC-13 HOMOLOG"/>
    <property type="match status" value="1"/>
</dbReference>
<dbReference type="Pfam" id="PF25761">
    <property type="entry name" value="TPR_PATROL1"/>
    <property type="match status" value="1"/>
</dbReference>
<accession>M8B6P2</accession>
<feature type="compositionally biased region" description="Low complexity" evidence="1">
    <location>
        <begin position="85"/>
        <end position="118"/>
    </location>
</feature>
<dbReference type="PANTHER" id="PTHR31280:SF19">
    <property type="entry name" value="MHD1 DOMAIN-CONTAINING PROTEIN"/>
    <property type="match status" value="1"/>
</dbReference>
<dbReference type="PROSITE" id="PS51259">
    <property type="entry name" value="MHD2"/>
    <property type="match status" value="1"/>
</dbReference>
<evidence type="ECO:0008006" key="3">
    <source>
        <dbReference type="Google" id="ProtNLM"/>
    </source>
</evidence>
<protein>
    <recommendedName>
        <fullName evidence="3">MHD1 domain-containing protein</fullName>
    </recommendedName>
</protein>
<dbReference type="PROSITE" id="PS51258">
    <property type="entry name" value="MHD1"/>
    <property type="match status" value="1"/>
</dbReference>
<dbReference type="InterPro" id="IPR014772">
    <property type="entry name" value="Munc13_dom-2"/>
</dbReference>
<dbReference type="InterPro" id="IPR014770">
    <property type="entry name" value="Munc13_1"/>
</dbReference>
<name>M8B6P2_AEGTA</name>
<evidence type="ECO:0000256" key="1">
    <source>
        <dbReference type="SAM" id="MobiDB-lite"/>
    </source>
</evidence>
<dbReference type="Gene3D" id="1.10.357.50">
    <property type="match status" value="1"/>
</dbReference>
<organism evidence="2">
    <name type="scientific">Aegilops tauschii</name>
    <name type="common">Tausch's goatgrass</name>
    <name type="synonym">Aegilops squarrosa</name>
    <dbReference type="NCBI Taxonomy" id="37682"/>
    <lineage>
        <taxon>Eukaryota</taxon>
        <taxon>Viridiplantae</taxon>
        <taxon>Streptophyta</taxon>
        <taxon>Embryophyta</taxon>
        <taxon>Tracheophyta</taxon>
        <taxon>Spermatophyta</taxon>
        <taxon>Magnoliopsida</taxon>
        <taxon>Liliopsida</taxon>
        <taxon>Poales</taxon>
        <taxon>Poaceae</taxon>
        <taxon>BOP clade</taxon>
        <taxon>Pooideae</taxon>
        <taxon>Triticodae</taxon>
        <taxon>Triticeae</taxon>
        <taxon>Triticinae</taxon>
        <taxon>Aegilops</taxon>
    </lineage>
</organism>
<dbReference type="EnsemblPlants" id="EMT09651">
    <property type="protein sequence ID" value="EMT09651"/>
    <property type="gene ID" value="F775_05170"/>
</dbReference>
<feature type="region of interest" description="Disordered" evidence="1">
    <location>
        <begin position="83"/>
        <end position="142"/>
    </location>
</feature>
<dbReference type="AlphaFoldDB" id="M8B6P2"/>
<sequence>MARLLPDSRSASASASWTSSLSSALATAAATAVTATSSSAMPLAAPFPGLGVPLSDADLRTTAYEVLVAASRATGGRPLIYIPQSAPSSATARSTSSTSTSTSSSSSSSGLQRSRTSTAASKVKRSLGLSPSASSKAGIEAPRRPETVMELVRVNLRVTEQADSRIRRGLLRIAAGQVASRFLEMWLPFIYSRLLVSLVVAVSVGFTVVLDLSSGFVLACYWCGHTEKWNLLFISHSLGRRAESMILPLEFLQRSKASDFPDPHEYEAWQFRNLKLLEAGLLVHPLIPLSKSDIDAQTLREIISRAYDKSLQNGKNLESMQELCSAVKSLAGRSLGGSSDECHWADGFPFNLHIYQMLVEACFDSENGTVVDEIDEVMGLLKKTWVILGINQMLHNLCFTWALFNHFVTSDQVDIELLSAAENQLNVVVKDAKNAEDPDYCDVLISILSSITGWTEKRLLAYHETFNASNIVSMQGIVTIGVSAAKILLEDISQKHPGKRKQKTDVVRGKIETYIRSSLHTAFAQRMDEADLKRSSRNPVPVLAILAKDISDLASKEKNIYSPILKKWHPLASGVAVTTLHSCFGNELKQFMVGRTKFTPDTAQVLNAADKLEKNLVNIAVEDFLDSDDGGKSLIRQMPPYEAENAIAALVKGWMKERVDKLKEWVDQSLQQETWNPKANRQSFAPSSMEMLRMVDEILDAFFQLPISMHSTLVSDLTAGLDGILQYYVSKAKACHGTQSTATPQLPHLTRCDVGSKLFKKKEKPHALLNRGSQVGSSAGKSEGCDLSELCVQINTLHYIQTEVENLKKKAKKCLRNSELSQDGNGTTDGMNIRFELSQASCQDGIRQLCDATAHKVVFSYLSHVLLDMLYVGGAASNRVEPLLRELHSTLGVISGIMRNEPRDHLITALMKASFDGFLLVLLAGGPTRAFTLQDAQIIENDFRALRGLYLANGDGLPHELVDKASSEVKSVLPLLRTDTESLIQRFKQAITERQGSPTKSSFPKPPRVPAQWSANDPNTILRVLCYRYDEAATKFLKKTYKFPKKL</sequence>
<reference evidence="2" key="1">
    <citation type="submission" date="2015-06" db="UniProtKB">
        <authorList>
            <consortium name="EnsemblPlants"/>
        </authorList>
    </citation>
    <scope>IDENTIFICATION</scope>
</reference>
<dbReference type="InterPro" id="IPR008528">
    <property type="entry name" value="unc-13_homologue"/>
</dbReference>
<dbReference type="InterPro" id="IPR057984">
    <property type="entry name" value="PATROL1_C"/>
</dbReference>
<proteinExistence type="predicted"/>